<protein>
    <submittedName>
        <fullName evidence="1">Uncharacterized protein</fullName>
    </submittedName>
</protein>
<evidence type="ECO:0000313" key="1">
    <source>
        <dbReference type="EMBL" id="GEM90522.1"/>
    </source>
</evidence>
<dbReference type="OrthoDB" id="9823005at2"/>
<dbReference type="Proteomes" id="UP000321827">
    <property type="component" value="Unassembled WGS sequence"/>
</dbReference>
<name>A0A511RNM0_9DEIN</name>
<sequence length="621" mass="68914">MEFSLSWILALGLLAGCSGEPSAGRDDPRAVAEPVPVVAAQALTLRFGLGREVSLQEVGDQDAASLLVEDVDGYPLVYLTVLGPEAHGGFWKAARAAVSAGEGHYLVTTGASTLYSPTLFADTGTDTLEHLLAVVDALGGEAQVARLVGFGDPGRYYLADREGRFYDGYTGEAVSAEEVAELSESFHGTVERLAEDEDYREEMAHVWACLLGEAGEDECMAEDASAEALEARQAEAELLSRLGYDPVSVQGMEVRPQAAGMGLAGMTGADGELDFVKAQEVIAQGGAGNFSNYEEVSPQWRKKYCAGWFCYGEYWVLEARDKDTNKVRKDYEWHTVGGNWQDWRSYGYRWKDYFDSGHNDQYPPNAPDGGYYEGYDHFPRQFRDSNWKNFTYWHVTDPSGPHQGLPIGCGPAAFIRLAAWYQFERNQYRGWANINWYGGSIPNLSNGSISSWYYMFRKNSWLGGRMLAFRKQNYGGSKIYYPDLIVKMGTKAISGQGLTTPRGFFNGGNAWLDERGSWFNLRGAWYYGSPTTSVRWSMYSLAMDSIGVRGVPGVALYHVEPTALGEHYAPTLEGRLYNWRTTAEVLVRIPWYETGGRYDGKFLNITGILPTPRAGGYYAFK</sequence>
<gene>
    <name evidence="1" type="ORF">ODE01S_19560</name>
</gene>
<reference evidence="1 2" key="1">
    <citation type="submission" date="2019-07" db="EMBL/GenBank/DDBJ databases">
        <title>Whole genome shotgun sequence of Oceanithermus desulfurans NBRC 100063.</title>
        <authorList>
            <person name="Hosoyama A."/>
            <person name="Uohara A."/>
            <person name="Ohji S."/>
            <person name="Ichikawa N."/>
        </authorList>
    </citation>
    <scope>NUCLEOTIDE SEQUENCE [LARGE SCALE GENOMIC DNA]</scope>
    <source>
        <strain evidence="1 2">NBRC 100063</strain>
    </source>
</reference>
<comment type="caution">
    <text evidence="1">The sequence shown here is derived from an EMBL/GenBank/DDBJ whole genome shotgun (WGS) entry which is preliminary data.</text>
</comment>
<dbReference type="AlphaFoldDB" id="A0A511RNM0"/>
<dbReference type="RefSeq" id="WP_147148325.1">
    <property type="nucleotide sequence ID" value="NZ_BJXN01000015.1"/>
</dbReference>
<proteinExistence type="predicted"/>
<evidence type="ECO:0000313" key="2">
    <source>
        <dbReference type="Proteomes" id="UP000321827"/>
    </source>
</evidence>
<organism evidence="1 2">
    <name type="scientific">Oceanithermus desulfurans NBRC 100063</name>
    <dbReference type="NCBI Taxonomy" id="1227550"/>
    <lineage>
        <taxon>Bacteria</taxon>
        <taxon>Thermotogati</taxon>
        <taxon>Deinococcota</taxon>
        <taxon>Deinococci</taxon>
        <taxon>Thermales</taxon>
        <taxon>Thermaceae</taxon>
        <taxon>Oceanithermus</taxon>
    </lineage>
</organism>
<dbReference type="EMBL" id="BJXN01000015">
    <property type="protein sequence ID" value="GEM90522.1"/>
    <property type="molecule type" value="Genomic_DNA"/>
</dbReference>
<accession>A0A511RNM0</accession>